<dbReference type="SUPFAM" id="SSF51905">
    <property type="entry name" value="FAD/NAD(P)-binding domain"/>
    <property type="match status" value="1"/>
</dbReference>
<accession>A0A1G4UI90</accession>
<evidence type="ECO:0000256" key="1">
    <source>
        <dbReference type="ARBA" id="ARBA00023002"/>
    </source>
</evidence>
<reference evidence="5" key="1">
    <citation type="submission" date="2016-10" db="EMBL/GenBank/DDBJ databases">
        <authorList>
            <person name="Varghese N."/>
            <person name="Submissions S."/>
        </authorList>
    </citation>
    <scope>NUCLEOTIDE SEQUENCE [LARGE SCALE GENOMIC DNA]</scope>
    <source>
        <strain evidence="5">CGMCC 1.1761</strain>
    </source>
</reference>
<dbReference type="PANTHER" id="PTHR13847">
    <property type="entry name" value="SARCOSINE DEHYDROGENASE-RELATED"/>
    <property type="match status" value="1"/>
</dbReference>
<evidence type="ECO:0000256" key="2">
    <source>
        <dbReference type="SAM" id="MobiDB-lite"/>
    </source>
</evidence>
<keyword evidence="1" id="KW-0560">Oxidoreductase</keyword>
<dbReference type="Pfam" id="PF01266">
    <property type="entry name" value="DAO"/>
    <property type="match status" value="1"/>
</dbReference>
<dbReference type="EMBL" id="FMTP01000008">
    <property type="protein sequence ID" value="SCW93370.1"/>
    <property type="molecule type" value="Genomic_DNA"/>
</dbReference>
<dbReference type="GO" id="GO:0005737">
    <property type="term" value="C:cytoplasm"/>
    <property type="evidence" value="ECO:0007669"/>
    <property type="project" value="TreeGrafter"/>
</dbReference>
<feature type="domain" description="FAD dependent oxidoreductase" evidence="3">
    <location>
        <begin position="36"/>
        <end position="386"/>
    </location>
</feature>
<gene>
    <name evidence="4" type="ORF">SAMN05660859_3944</name>
</gene>
<organism evidence="4 5">
    <name type="scientific">Ancylobacter rudongensis</name>
    <dbReference type="NCBI Taxonomy" id="177413"/>
    <lineage>
        <taxon>Bacteria</taxon>
        <taxon>Pseudomonadati</taxon>
        <taxon>Pseudomonadota</taxon>
        <taxon>Alphaproteobacteria</taxon>
        <taxon>Hyphomicrobiales</taxon>
        <taxon>Xanthobacteraceae</taxon>
        <taxon>Ancylobacter</taxon>
    </lineage>
</organism>
<dbReference type="PANTHER" id="PTHR13847:SF281">
    <property type="entry name" value="FAD DEPENDENT OXIDOREDUCTASE DOMAIN-CONTAINING PROTEIN"/>
    <property type="match status" value="1"/>
</dbReference>
<keyword evidence="5" id="KW-1185">Reference proteome</keyword>
<dbReference type="InterPro" id="IPR036188">
    <property type="entry name" value="FAD/NAD-bd_sf"/>
</dbReference>
<dbReference type="STRING" id="177413.SAMN05660859_3944"/>
<dbReference type="Gene3D" id="3.30.9.10">
    <property type="entry name" value="D-Amino Acid Oxidase, subunit A, domain 2"/>
    <property type="match status" value="1"/>
</dbReference>
<dbReference type="Gene3D" id="3.50.50.60">
    <property type="entry name" value="FAD/NAD(P)-binding domain"/>
    <property type="match status" value="1"/>
</dbReference>
<dbReference type="AlphaFoldDB" id="A0A1G4UI90"/>
<evidence type="ECO:0000313" key="4">
    <source>
        <dbReference type="EMBL" id="SCW93370.1"/>
    </source>
</evidence>
<evidence type="ECO:0000259" key="3">
    <source>
        <dbReference type="Pfam" id="PF01266"/>
    </source>
</evidence>
<protein>
    <submittedName>
        <fullName evidence="4">Glycine/D-amino acid oxidase</fullName>
    </submittedName>
</protein>
<sequence>MVETLARRPMPRSLYRETAPPAPETAALAGDVTAQVVIVGAGFTGLSAALHLAESGIDTVVLEASQIGWGASGRNGGQVNPGLKWEPEELEQAFGADLGGRMVRLGDEAPGLVFDLIARHRIDCAPRRGGTLRAALSERAAKGVREFQRQWAARGADVVIAEGKEMARLTGTGFYPLGAHDRRGGQVNPLAYCRGLARAALAAGARLFTDTPATRLGRSAGGWEIATPNGLVRAERVILATNGYSDDLWPGLRRSVIPVYSSVTATEPLPPELAAPLMPNGVVLYEMSASYAYYRVDDAGRFVMGGRSVLRPATARQDFRALVDHATRLFPVLKAVEWTHRWNGQVAVTWDNLPHLHEPEPGLTIGLGYNGRGVAMATATGRMLARHAAGGGREALDLPVTRIKPILGHAAWPLAVKARLKWDRLRETFQR</sequence>
<name>A0A1G4UI90_9HYPH</name>
<feature type="region of interest" description="Disordered" evidence="2">
    <location>
        <begin position="1"/>
        <end position="21"/>
    </location>
</feature>
<dbReference type="GO" id="GO:0016491">
    <property type="term" value="F:oxidoreductase activity"/>
    <property type="evidence" value="ECO:0007669"/>
    <property type="project" value="UniProtKB-KW"/>
</dbReference>
<evidence type="ECO:0000313" key="5">
    <source>
        <dbReference type="Proteomes" id="UP000198889"/>
    </source>
</evidence>
<dbReference type="InterPro" id="IPR006076">
    <property type="entry name" value="FAD-dep_OxRdtase"/>
</dbReference>
<dbReference type="RefSeq" id="WP_091443228.1">
    <property type="nucleotide sequence ID" value="NZ_FMTP01000008.1"/>
</dbReference>
<proteinExistence type="predicted"/>
<dbReference type="Proteomes" id="UP000198889">
    <property type="component" value="Unassembled WGS sequence"/>
</dbReference>